<dbReference type="Pfam" id="PF25872">
    <property type="entry name" value="HTH_77"/>
    <property type="match status" value="1"/>
</dbReference>
<evidence type="ECO:0000259" key="2">
    <source>
        <dbReference type="SMART" id="SM01043"/>
    </source>
</evidence>
<dbReference type="SMART" id="SM01043">
    <property type="entry name" value="BTAD"/>
    <property type="match status" value="1"/>
</dbReference>
<accession>A0A7W3QQG5</accession>
<feature type="domain" description="Bacterial transcriptional activator" evidence="2">
    <location>
        <begin position="92"/>
        <end position="231"/>
    </location>
</feature>
<dbReference type="GO" id="GO:0043531">
    <property type="term" value="F:ADP binding"/>
    <property type="evidence" value="ECO:0007669"/>
    <property type="project" value="InterPro"/>
</dbReference>
<dbReference type="PANTHER" id="PTHR47691">
    <property type="entry name" value="REGULATOR-RELATED"/>
    <property type="match status" value="1"/>
</dbReference>
<evidence type="ECO:0000313" key="4">
    <source>
        <dbReference type="Proteomes" id="UP000572680"/>
    </source>
</evidence>
<gene>
    <name evidence="3" type="ORF">HNR61_007277</name>
</gene>
<dbReference type="InterPro" id="IPR036388">
    <property type="entry name" value="WH-like_DNA-bd_sf"/>
</dbReference>
<reference evidence="3 4" key="1">
    <citation type="submission" date="2020-08" db="EMBL/GenBank/DDBJ databases">
        <title>Genomic Encyclopedia of Type Strains, Phase IV (KMG-IV): sequencing the most valuable type-strain genomes for metagenomic binning, comparative biology and taxonomic classification.</title>
        <authorList>
            <person name="Goeker M."/>
        </authorList>
    </citation>
    <scope>NUCLEOTIDE SEQUENCE [LARGE SCALE GENOMIC DNA]</scope>
    <source>
        <strain evidence="3 4">DSM 44197</strain>
    </source>
</reference>
<sequence length="1040" mass="110715">MSVELTLLSRVAHRGREVPGERPRALLALLAADLRAGCSAARLVEGLWPGGRPAHPAKALQVVVARTRSRLGPGVIAGTPTGYRLTLDETRVDASAVLLHAAEAARLARSGDHAGALAEAEAGLALWEGAPGDDGDGPVGELRAERRGSLRALRRSRGLALARLDRHAEAAEALAALDPDEEVLAELLRCEAATAGPAAALTRYEKYRRELRDTLGTDPGPALRAVHQRLLRETEPAVRHGVPHEPNPLLGRDDDLAAVAGLLRSSRVVSVVGPGGLGKTRLAQAVARRAGQRVVHLVPLAGIGADADVTAEVAAALGTGDLWAVPKSRAALLNDIVRALGPGPALLVLDNCEHLLDGVADLVGALVAAARELRVLTTGRAPLGLSSEAVYPLPELRLDTAVELFAQRARAVRPDVRLPPDEVAALCRRLDGLPLAVELAAARVRVMPVAEIGRRLADRFALLRGGPRDAPHRHRTLRAVVDWSWNLLDADGRAAMRALSVFPGGFTAEAAEAVLGGEAWETLEHLVEQSLLKVADTPPGVRFRMLETVREFSADRREEAGETGRAVDGFLRWARGFGVAHHETLFGAEVPEAFVEGLRAEQDNLARALRHALDRGDAATTAAAVALLGGLWMVEANHPRVAGLTRDPVRLLSLRRPAPEYVDVTRTALCLCALNAFTQGPRELRSLAALRRLPDAPSGTPGRTLTTVLRVLPELMGRDPATVRRLCESGDRPVAGAAETVLSYVHEHRGDMDRALAAAERALAAFEGTGHRGALFLAHARAGELAMAVADGERAERHMTSALLAARGARPQPFVEGLSLGLVVAALLRGDLDEAERRLALITHVPGETMGAVPVVLTVRADIALARGRVEEGLRLWRDAVAGWRGDRDPAYGDGPRESEPWTLETRSAAVMAHALHDRLDLVADLLERLPGDLGDVLAHPLPAPPSYLVEPRMCGTALLALGLVDLVRGERVPGTRLVALSERFGHTRSYHPLLAAEAARRVAGEADRPAYAAARAEYAGLSRDELPSAALDALRRYGG</sequence>
<dbReference type="InterPro" id="IPR027417">
    <property type="entry name" value="P-loop_NTPase"/>
</dbReference>
<dbReference type="EMBL" id="JACJIA010000012">
    <property type="protein sequence ID" value="MBA8955601.1"/>
    <property type="molecule type" value="Genomic_DNA"/>
</dbReference>
<dbReference type="AlphaFoldDB" id="A0A7W3QQG5"/>
<dbReference type="Gene3D" id="1.25.40.10">
    <property type="entry name" value="Tetratricopeptide repeat domain"/>
    <property type="match status" value="2"/>
</dbReference>
<dbReference type="PANTHER" id="PTHR47691:SF3">
    <property type="entry name" value="HTH-TYPE TRANSCRIPTIONAL REGULATOR RV0890C-RELATED"/>
    <property type="match status" value="1"/>
</dbReference>
<keyword evidence="4" id="KW-1185">Reference proteome</keyword>
<protein>
    <submittedName>
        <fullName evidence="3">Putative ATPase</fullName>
    </submittedName>
</protein>
<name>A0A7W3QQG5_ACTNM</name>
<comment type="caution">
    <text evidence="3">The sequence shown here is derived from an EMBL/GenBank/DDBJ whole genome shotgun (WGS) entry which is preliminary data.</text>
</comment>
<dbReference type="Gene3D" id="3.40.50.300">
    <property type="entry name" value="P-loop containing nucleotide triphosphate hydrolases"/>
    <property type="match status" value="1"/>
</dbReference>
<dbReference type="InterPro" id="IPR003593">
    <property type="entry name" value="AAA+_ATPase"/>
</dbReference>
<dbReference type="Proteomes" id="UP000572680">
    <property type="component" value="Unassembled WGS sequence"/>
</dbReference>
<dbReference type="SUPFAM" id="SSF52540">
    <property type="entry name" value="P-loop containing nucleoside triphosphate hydrolases"/>
    <property type="match status" value="1"/>
</dbReference>
<organism evidence="3 4">
    <name type="scientific">Actinomadura namibiensis</name>
    <dbReference type="NCBI Taxonomy" id="182080"/>
    <lineage>
        <taxon>Bacteria</taxon>
        <taxon>Bacillati</taxon>
        <taxon>Actinomycetota</taxon>
        <taxon>Actinomycetes</taxon>
        <taxon>Streptosporangiales</taxon>
        <taxon>Thermomonosporaceae</taxon>
        <taxon>Actinomadura</taxon>
    </lineage>
</organism>
<dbReference type="Pfam" id="PF03704">
    <property type="entry name" value="BTAD"/>
    <property type="match status" value="1"/>
</dbReference>
<dbReference type="InterPro" id="IPR011990">
    <property type="entry name" value="TPR-like_helical_dom_sf"/>
</dbReference>
<dbReference type="InterPro" id="IPR058852">
    <property type="entry name" value="HTH_77"/>
</dbReference>
<dbReference type="SUPFAM" id="SSF48452">
    <property type="entry name" value="TPR-like"/>
    <property type="match status" value="2"/>
</dbReference>
<dbReference type="SMART" id="SM00382">
    <property type="entry name" value="AAA"/>
    <property type="match status" value="1"/>
</dbReference>
<dbReference type="RefSeq" id="WP_182847582.1">
    <property type="nucleotide sequence ID" value="NZ_BAAALP010000058.1"/>
</dbReference>
<evidence type="ECO:0000313" key="3">
    <source>
        <dbReference type="EMBL" id="MBA8955601.1"/>
    </source>
</evidence>
<dbReference type="InterPro" id="IPR005158">
    <property type="entry name" value="BTAD"/>
</dbReference>
<proteinExistence type="predicted"/>
<feature type="domain" description="AAA+ ATPase" evidence="1">
    <location>
        <begin position="265"/>
        <end position="395"/>
    </location>
</feature>
<dbReference type="Gene3D" id="1.10.10.10">
    <property type="entry name" value="Winged helix-like DNA-binding domain superfamily/Winged helix DNA-binding domain"/>
    <property type="match status" value="1"/>
</dbReference>
<evidence type="ECO:0000259" key="1">
    <source>
        <dbReference type="SMART" id="SM00382"/>
    </source>
</evidence>